<accession>A0A3A1UYF2</accession>
<feature type="domain" description="SLH" evidence="1">
    <location>
        <begin position="185"/>
        <end position="248"/>
    </location>
</feature>
<dbReference type="InterPro" id="IPR001119">
    <property type="entry name" value="SLH_dom"/>
</dbReference>
<gene>
    <name evidence="2" type="ORF">D3P08_08910</name>
</gene>
<protein>
    <submittedName>
        <fullName evidence="2">S-layer homology domain-containing protein</fullName>
    </submittedName>
</protein>
<evidence type="ECO:0000259" key="1">
    <source>
        <dbReference type="PROSITE" id="PS51272"/>
    </source>
</evidence>
<dbReference type="RefSeq" id="WP_119599157.1">
    <property type="nucleotide sequence ID" value="NZ_QXQA01000004.1"/>
</dbReference>
<dbReference type="AlphaFoldDB" id="A0A3A1UYF2"/>
<proteinExistence type="predicted"/>
<comment type="caution">
    <text evidence="2">The sequence shown here is derived from an EMBL/GenBank/DDBJ whole genome shotgun (WGS) entry which is preliminary data.</text>
</comment>
<dbReference type="OrthoDB" id="2611444at2"/>
<dbReference type="Pfam" id="PF00395">
    <property type="entry name" value="SLH"/>
    <property type="match status" value="2"/>
</dbReference>
<feature type="domain" description="SLH" evidence="1">
    <location>
        <begin position="42"/>
        <end position="110"/>
    </location>
</feature>
<keyword evidence="3" id="KW-1185">Reference proteome</keyword>
<dbReference type="Proteomes" id="UP000266482">
    <property type="component" value="Unassembled WGS sequence"/>
</dbReference>
<organism evidence="2 3">
    <name type="scientific">Paenibacillus nanensis</name>
    <dbReference type="NCBI Taxonomy" id="393251"/>
    <lineage>
        <taxon>Bacteria</taxon>
        <taxon>Bacillati</taxon>
        <taxon>Bacillota</taxon>
        <taxon>Bacilli</taxon>
        <taxon>Bacillales</taxon>
        <taxon>Paenibacillaceae</taxon>
        <taxon>Paenibacillus</taxon>
    </lineage>
</organism>
<evidence type="ECO:0000313" key="3">
    <source>
        <dbReference type="Proteomes" id="UP000266482"/>
    </source>
</evidence>
<dbReference type="EMBL" id="QXQA01000004">
    <property type="protein sequence ID" value="RIX53548.1"/>
    <property type="molecule type" value="Genomic_DNA"/>
</dbReference>
<evidence type="ECO:0000313" key="2">
    <source>
        <dbReference type="EMBL" id="RIX53548.1"/>
    </source>
</evidence>
<reference evidence="2 3" key="1">
    <citation type="submission" date="2018-09" db="EMBL/GenBank/DDBJ databases">
        <title>Paenibacillus aracenensis nov. sp. isolated from a cave in southern Spain.</title>
        <authorList>
            <person name="Jurado V."/>
            <person name="Gutierrez-Patricio S."/>
            <person name="Gonzalez-Pimentel J.L."/>
            <person name="Miller A.Z."/>
            <person name="Laiz L."/>
            <person name="Saiz-Jimenez C."/>
        </authorList>
    </citation>
    <scope>NUCLEOTIDE SEQUENCE [LARGE SCALE GENOMIC DNA]</scope>
    <source>
        <strain evidence="2 3">DSM 22867</strain>
    </source>
</reference>
<dbReference type="PROSITE" id="PS51272">
    <property type="entry name" value="SLH"/>
    <property type="match status" value="2"/>
</dbReference>
<sequence>MPMELNWRKIMTGAIVVSLATGSGAAVLSSPIEVKAETLASAASPFTDVNAGHWAEKHIAKLYLQGVIDGYKNAADGTSTFKPEKSVSQQEAVLMALRFAGLVDQADDDAIIVFDQKFVVSEFFKAYIELAFTEGLLDREEEYALAAADTQNTWGTKPASREWVTKLIIRAIGQKSAADQLQNSESHFEDAGDIDTRYKGYVNAAVQLGLVKGMTETTFAPDKAVTRASLATLLSRAQSSFPMEYEGQVSGVVSNLTDTSLTLYSDGKETTYTLDAGTLYFHYNSEKPATKDQLLEFGDATVIAKDGKALYVEVQGDKQHTETISGTFARYNAAESTIYIWVNDKPVEIPYEAGLVIEDANGKALSILDLKANANLTIVQDTFRETPTAIRIVAATAPTATMIAGTFQSGDKNIITVRTSDGSLVSKDVAPGATIEIKGLEKPGFEDLIKSEDTVELTLNANDQVTAVKVTNREIDVMMGARITQYDGKYKFMTVVDLNGEPFSLKLTDKSAFDYTGSSIDLNTAISLISQNYYATVRYTDNLIVSVSFSNLLSGSVTAIDTKLKTITLLANGSTITLPYTATLIELAGRPLANHLDIDPGDVVTLNLNPAKFEASLIRVHSAAKYTVTSIDTTKNILKVKTSTNLTQEISLNNVEILLANGTKGTVSSLKAGTSVEVSYVGSSAVKVQLNG</sequence>
<name>A0A3A1UYF2_9BACL</name>